<dbReference type="Gene3D" id="3.40.50.150">
    <property type="entry name" value="Vaccinia Virus protein VP39"/>
    <property type="match status" value="1"/>
</dbReference>
<dbReference type="Gene3D" id="3.90.1530.10">
    <property type="entry name" value="Conserved hypothetical protein from pyrococcus furiosus pfu- 392566-001, ParB domain"/>
    <property type="match status" value="1"/>
</dbReference>
<protein>
    <recommendedName>
        <fullName evidence="4">Methyltransferase</fullName>
        <ecNumber evidence="4">2.1.1.-</ecNumber>
    </recommendedName>
</protein>
<dbReference type="SMART" id="SM00470">
    <property type="entry name" value="ParB"/>
    <property type="match status" value="1"/>
</dbReference>
<evidence type="ECO:0000256" key="1">
    <source>
        <dbReference type="ARBA" id="ARBA00022603"/>
    </source>
</evidence>
<dbReference type="SUPFAM" id="SSF53335">
    <property type="entry name" value="S-adenosyl-L-methionine-dependent methyltransferases"/>
    <property type="match status" value="1"/>
</dbReference>
<dbReference type="Proteomes" id="UP000320948">
    <property type="component" value="Unassembled WGS sequence"/>
</dbReference>
<dbReference type="GO" id="GO:0008170">
    <property type="term" value="F:N-methyltransferase activity"/>
    <property type="evidence" value="ECO:0007669"/>
    <property type="project" value="InterPro"/>
</dbReference>
<organism evidence="6 7">
    <name type="scientific">Blastochloris viridis</name>
    <name type="common">Rhodopseudomonas viridis</name>
    <dbReference type="NCBI Taxonomy" id="1079"/>
    <lineage>
        <taxon>Bacteria</taxon>
        <taxon>Pseudomonadati</taxon>
        <taxon>Pseudomonadota</taxon>
        <taxon>Alphaproteobacteria</taxon>
        <taxon>Hyphomicrobiales</taxon>
        <taxon>Blastochloridaceae</taxon>
        <taxon>Blastochloris</taxon>
    </lineage>
</organism>
<dbReference type="EMBL" id="VAFM01000001">
    <property type="protein sequence ID" value="TKW62088.1"/>
    <property type="molecule type" value="Genomic_DNA"/>
</dbReference>
<dbReference type="SUPFAM" id="SSF110849">
    <property type="entry name" value="ParB/Sulfiredoxin"/>
    <property type="match status" value="1"/>
</dbReference>
<dbReference type="CDD" id="cd16403">
    <property type="entry name" value="ParB_N_like_MT"/>
    <property type="match status" value="1"/>
</dbReference>
<evidence type="ECO:0000256" key="3">
    <source>
        <dbReference type="ARBA" id="ARBA00047942"/>
    </source>
</evidence>
<dbReference type="GO" id="GO:0032259">
    <property type="term" value="P:methylation"/>
    <property type="evidence" value="ECO:0007669"/>
    <property type="project" value="UniProtKB-KW"/>
</dbReference>
<comment type="catalytic activity">
    <reaction evidence="3">
        <text>a 2'-deoxyadenosine in DNA + S-adenosyl-L-methionine = an N(6)-methyl-2'-deoxyadenosine in DNA + S-adenosyl-L-homocysteine + H(+)</text>
        <dbReference type="Rhea" id="RHEA:15197"/>
        <dbReference type="Rhea" id="RHEA-COMP:12418"/>
        <dbReference type="Rhea" id="RHEA-COMP:12419"/>
        <dbReference type="ChEBI" id="CHEBI:15378"/>
        <dbReference type="ChEBI" id="CHEBI:57856"/>
        <dbReference type="ChEBI" id="CHEBI:59789"/>
        <dbReference type="ChEBI" id="CHEBI:90615"/>
        <dbReference type="ChEBI" id="CHEBI:90616"/>
        <dbReference type="EC" id="2.1.1.72"/>
    </reaction>
</comment>
<evidence type="ECO:0000256" key="4">
    <source>
        <dbReference type="RuleBase" id="RU362026"/>
    </source>
</evidence>
<dbReference type="InterPro" id="IPR029063">
    <property type="entry name" value="SAM-dependent_MTases_sf"/>
</dbReference>
<gene>
    <name evidence="6" type="ORF">DI628_01890</name>
</gene>
<dbReference type="InterPro" id="IPR050336">
    <property type="entry name" value="Chromosome_partition/occlusion"/>
</dbReference>
<dbReference type="InterPro" id="IPR036086">
    <property type="entry name" value="ParB/Sulfiredoxin_sf"/>
</dbReference>
<dbReference type="Pfam" id="PF01555">
    <property type="entry name" value="N6_N4_Mtase"/>
    <property type="match status" value="1"/>
</dbReference>
<evidence type="ECO:0000313" key="7">
    <source>
        <dbReference type="Proteomes" id="UP000320948"/>
    </source>
</evidence>
<accession>A0A6N4RFV4</accession>
<keyword evidence="2" id="KW-0808">Transferase</keyword>
<dbReference type="Pfam" id="PF02195">
    <property type="entry name" value="ParB_N"/>
    <property type="match status" value="1"/>
</dbReference>
<dbReference type="EC" id="2.1.1.-" evidence="4"/>
<comment type="caution">
    <text evidence="6">The sequence shown here is derived from an EMBL/GenBank/DDBJ whole genome shotgun (WGS) entry which is preliminary data.</text>
</comment>
<evidence type="ECO:0000313" key="6">
    <source>
        <dbReference type="EMBL" id="TKW62088.1"/>
    </source>
</evidence>
<sequence length="433" mass="47879">MMLVSKLKAHKTNPRKHSKAQIRQLADSIASFGFLAPVLIDDNHTILAGHGRVAAAKLLGMTEVPTLKFAHLSDAQKKAYRIADNRLAEKSSWDDEALALELQDLLKFEETEFEISAIGFDMPEIELKVQSLDDEDPDAGDEIPKALPHIVTRKGDIWQMGDHRVICGDSLDSDTYSALLGKEKMTMVLTDPPYNVPIKGHVSGLGKVVHEEFAMASGEMTEKQFYTFLRESCENMASVCADGAILFMFMDWRHIAALLGAGDDAALELKNICVWNKDNGGMGSLYRSKHELVAVFKKGKANHINNVALGRYGRNRTNVWNYRGVNTLRNGREDELAMHPTVKPVRMLADAIQDCSNPGDYVLDAFGGSGSTLIAAERMGRKARLIEMDPKYVDVAVRRWQALTGKDAINALTGKTFDAQMELTAKAQDGENL</sequence>
<dbReference type="GO" id="GO:0005694">
    <property type="term" value="C:chromosome"/>
    <property type="evidence" value="ECO:0007669"/>
    <property type="project" value="TreeGrafter"/>
</dbReference>
<dbReference type="InterPro" id="IPR015840">
    <property type="entry name" value="DNA_MeTrfase_ParB"/>
</dbReference>
<keyword evidence="1 6" id="KW-0489">Methyltransferase</keyword>
<reference evidence="6 7" key="1">
    <citation type="journal article" date="2017" name="Nat. Commun.">
        <title>In situ click chemistry generation of cyclooxygenase-2 inhibitors.</title>
        <authorList>
            <person name="Bhardwaj A."/>
            <person name="Kaur J."/>
            <person name="Wuest M."/>
            <person name="Wuest F."/>
        </authorList>
    </citation>
    <scope>NUCLEOTIDE SEQUENCE [LARGE SCALE GENOMIC DNA]</scope>
    <source>
        <strain evidence="6">S2_018_000_R2_106</strain>
    </source>
</reference>
<name>A0A6N4RFV4_BLAVI</name>
<dbReference type="InterPro" id="IPR002941">
    <property type="entry name" value="DNA_methylase_N4/N6"/>
</dbReference>
<comment type="similarity">
    <text evidence="4">Belongs to the N(4)/N(6)-methyltransferase family.</text>
</comment>
<dbReference type="PANTHER" id="PTHR33375">
    <property type="entry name" value="CHROMOSOME-PARTITIONING PROTEIN PARB-RELATED"/>
    <property type="match status" value="1"/>
</dbReference>
<dbReference type="GO" id="GO:0007059">
    <property type="term" value="P:chromosome segregation"/>
    <property type="evidence" value="ECO:0007669"/>
    <property type="project" value="TreeGrafter"/>
</dbReference>
<proteinExistence type="inferred from homology"/>
<dbReference type="GO" id="GO:0009007">
    <property type="term" value="F:site-specific DNA-methyltransferase (adenine-specific) activity"/>
    <property type="evidence" value="ECO:0007669"/>
    <property type="project" value="UniProtKB-EC"/>
</dbReference>
<evidence type="ECO:0000259" key="5">
    <source>
        <dbReference type="SMART" id="SM00470"/>
    </source>
</evidence>
<dbReference type="GO" id="GO:0003677">
    <property type="term" value="F:DNA binding"/>
    <property type="evidence" value="ECO:0007669"/>
    <property type="project" value="InterPro"/>
</dbReference>
<feature type="domain" description="ParB-like N-terminal" evidence="5">
    <location>
        <begin position="1"/>
        <end position="86"/>
    </location>
</feature>
<dbReference type="InterPro" id="IPR001091">
    <property type="entry name" value="RM_Methyltransferase"/>
</dbReference>
<dbReference type="InterPro" id="IPR003115">
    <property type="entry name" value="ParB_N"/>
</dbReference>
<dbReference type="PIRSF" id="PIRSF036758">
    <property type="entry name" value="Aden_M_ParB"/>
    <property type="match status" value="1"/>
</dbReference>
<evidence type="ECO:0000256" key="2">
    <source>
        <dbReference type="ARBA" id="ARBA00022679"/>
    </source>
</evidence>
<dbReference type="PANTHER" id="PTHR33375:SF1">
    <property type="entry name" value="CHROMOSOME-PARTITIONING PROTEIN PARB-RELATED"/>
    <property type="match status" value="1"/>
</dbReference>
<dbReference type="PRINTS" id="PR00508">
    <property type="entry name" value="S21N4MTFRASE"/>
</dbReference>
<dbReference type="AlphaFoldDB" id="A0A6N4RFV4"/>